<feature type="non-terminal residue" evidence="1">
    <location>
        <position position="1"/>
    </location>
</feature>
<protein>
    <submittedName>
        <fullName evidence="1">Uncharacterized protein</fullName>
    </submittedName>
</protein>
<sequence>LSYVWSGFIVVIGIYLNVYGRNQVAFNAKIALYGNRLFPSRWWSKFLVSTSSRSLLPIS</sequence>
<name>A0A820BL75_9BILA</name>
<evidence type="ECO:0000313" key="2">
    <source>
        <dbReference type="Proteomes" id="UP000663874"/>
    </source>
</evidence>
<comment type="caution">
    <text evidence="1">The sequence shown here is derived from an EMBL/GenBank/DDBJ whole genome shotgun (WGS) entry which is preliminary data.</text>
</comment>
<dbReference type="EMBL" id="CAJOBE010016629">
    <property type="protein sequence ID" value="CAF4202318.1"/>
    <property type="molecule type" value="Genomic_DNA"/>
</dbReference>
<evidence type="ECO:0000313" key="1">
    <source>
        <dbReference type="EMBL" id="CAF4202318.1"/>
    </source>
</evidence>
<dbReference type="AlphaFoldDB" id="A0A820BL75"/>
<reference evidence="1" key="1">
    <citation type="submission" date="2021-02" db="EMBL/GenBank/DDBJ databases">
        <authorList>
            <person name="Nowell W R."/>
        </authorList>
    </citation>
    <scope>NUCLEOTIDE SEQUENCE</scope>
</reference>
<dbReference type="Proteomes" id="UP000663874">
    <property type="component" value="Unassembled WGS sequence"/>
</dbReference>
<organism evidence="1 2">
    <name type="scientific">Rotaria sordida</name>
    <dbReference type="NCBI Taxonomy" id="392033"/>
    <lineage>
        <taxon>Eukaryota</taxon>
        <taxon>Metazoa</taxon>
        <taxon>Spiralia</taxon>
        <taxon>Gnathifera</taxon>
        <taxon>Rotifera</taxon>
        <taxon>Eurotatoria</taxon>
        <taxon>Bdelloidea</taxon>
        <taxon>Philodinida</taxon>
        <taxon>Philodinidae</taxon>
        <taxon>Rotaria</taxon>
    </lineage>
</organism>
<accession>A0A820BL75</accession>
<proteinExistence type="predicted"/>
<gene>
    <name evidence="1" type="ORF">FNK824_LOCUS36328</name>
</gene>